<reference evidence="1 2" key="1">
    <citation type="journal article" date="2017" name="Antonie Van Leeuwenhoek">
        <title>Phylogenomic resolution of the bacterial genus Pantoea and its relationship with Erwinia and Tatumella.</title>
        <authorList>
            <person name="Palmer M."/>
            <person name="Steenkamp E.T."/>
            <person name="Coetzee M.P."/>
            <person name="Chan W.Y."/>
            <person name="van Zyl E."/>
            <person name="De Maayer P."/>
            <person name="Coutinho T.A."/>
            <person name="Blom J."/>
            <person name="Smits T.H."/>
            <person name="Duffy B."/>
            <person name="Venter S.N."/>
        </authorList>
    </citation>
    <scope>NUCLEOTIDE SEQUENCE [LARGE SCALE GENOMIC DNA]</scope>
    <source>
        <strain evidence="1 2">LMG 24534</strain>
    </source>
</reference>
<comment type="caution">
    <text evidence="1">The sequence shown here is derived from an EMBL/GenBank/DDBJ whole genome shotgun (WGS) entry which is preliminary data.</text>
</comment>
<sequence>MSHQPLTDARQRHHPSLFRSFFQGSFPCSTACRTPGKRLDMVISSGHDILLEKDYAALAEQHLLTARDGARWHLIEKNPNQYDWQSFLPMIDAARRQNLQIIWELAHFGYPDHLNIWKAEFVDHFSRFARAMAQLMRDEGIEQPFFTPVNQISFWSWAGADVAWFNPHAASRGKELKRQLVRASLAAIHAIREVYPDARFVLTDPLVQIAHHKDNPDSKPYADAQHQAQFEAWDMLAGRLDKELGGSEDCLDILGLNYYPDNHWFFPDRPMPTDDPARVPLHILLAQCWQRFQRPMLIAETGAEGEARAPWLQEISENVAVALDQGIAVEGVSLYPVVEYPAWADDRRSPGPLFGLADPNGNRNLHEALALVLRSQQIKFTRRDQTC</sequence>
<dbReference type="STRING" id="472705.GCA_001743465_00667"/>
<evidence type="ECO:0000313" key="1">
    <source>
        <dbReference type="EMBL" id="ORM51810.1"/>
    </source>
</evidence>
<dbReference type="OrthoDB" id="9816564at2"/>
<protein>
    <submittedName>
        <fullName evidence="1">Beta-glucosidase</fullName>
    </submittedName>
</protein>
<proteinExistence type="predicted"/>
<accession>A0A1X1BTS2</accession>
<dbReference type="EMBL" id="MLFN01000043">
    <property type="protein sequence ID" value="ORM51810.1"/>
    <property type="molecule type" value="Genomic_DNA"/>
</dbReference>
<evidence type="ECO:0000313" key="2">
    <source>
        <dbReference type="Proteomes" id="UP000193933"/>
    </source>
</evidence>
<name>A0A1X1BTS2_9GAMM</name>
<keyword evidence="2" id="KW-1185">Reference proteome</keyword>
<dbReference type="Gene3D" id="3.20.20.80">
    <property type="entry name" value="Glycosidases"/>
    <property type="match status" value="1"/>
</dbReference>
<dbReference type="RefSeq" id="WP_094121338.1">
    <property type="nucleotide sequence ID" value="NZ_MLFN01000043.1"/>
</dbReference>
<dbReference type="SUPFAM" id="SSF51445">
    <property type="entry name" value="(Trans)glycosidases"/>
    <property type="match status" value="1"/>
</dbReference>
<dbReference type="AlphaFoldDB" id="A0A1X1BTS2"/>
<gene>
    <name evidence="1" type="ORF">HA41_14005</name>
</gene>
<organism evidence="1 2">
    <name type="scientific">Pantoea conspicua</name>
    <dbReference type="NCBI Taxonomy" id="472705"/>
    <lineage>
        <taxon>Bacteria</taxon>
        <taxon>Pseudomonadati</taxon>
        <taxon>Pseudomonadota</taxon>
        <taxon>Gammaproteobacteria</taxon>
        <taxon>Enterobacterales</taxon>
        <taxon>Erwiniaceae</taxon>
        <taxon>Pantoea</taxon>
    </lineage>
</organism>
<dbReference type="Proteomes" id="UP000193933">
    <property type="component" value="Unassembled WGS sequence"/>
</dbReference>
<dbReference type="InterPro" id="IPR017853">
    <property type="entry name" value="GH"/>
</dbReference>